<evidence type="ECO:0000313" key="3">
    <source>
        <dbReference type="Proteomes" id="UP001058860"/>
    </source>
</evidence>
<reference evidence="3" key="1">
    <citation type="submission" date="2021-11" db="EMBL/GenBank/DDBJ databases">
        <title>Cultivation dependent microbiological survey of springs from the worlds oldest radium mine currently devoted to the extraction of radon-saturated water.</title>
        <authorList>
            <person name="Kapinusova G."/>
            <person name="Smrhova T."/>
            <person name="Strejcek M."/>
            <person name="Suman J."/>
            <person name="Jani K."/>
            <person name="Pajer P."/>
            <person name="Uhlik O."/>
        </authorList>
    </citation>
    <scope>NUCLEOTIDE SEQUENCE [LARGE SCALE GENOMIC DNA]</scope>
    <source>
        <strain evidence="3">J379</strain>
    </source>
</reference>
<evidence type="ECO:0000256" key="1">
    <source>
        <dbReference type="SAM" id="SignalP"/>
    </source>
</evidence>
<proteinExistence type="predicted"/>
<dbReference type="RefSeq" id="WP_353863147.1">
    <property type="nucleotide sequence ID" value="NZ_CP088295.1"/>
</dbReference>
<gene>
    <name evidence="2" type="ORF">LRS13_18290</name>
</gene>
<protein>
    <submittedName>
        <fullName evidence="2">Uncharacterized protein</fullName>
    </submittedName>
</protein>
<accession>A0ABY5PD73</accession>
<organism evidence="2 3">
    <name type="scientific">Svornostia abyssi</name>
    <dbReference type="NCBI Taxonomy" id="2898438"/>
    <lineage>
        <taxon>Bacteria</taxon>
        <taxon>Bacillati</taxon>
        <taxon>Actinomycetota</taxon>
        <taxon>Thermoleophilia</taxon>
        <taxon>Solirubrobacterales</taxon>
        <taxon>Baekduiaceae</taxon>
        <taxon>Svornostia</taxon>
    </lineage>
</organism>
<feature type="signal peptide" evidence="1">
    <location>
        <begin position="1"/>
        <end position="21"/>
    </location>
</feature>
<keyword evidence="1" id="KW-0732">Signal</keyword>
<name>A0ABY5PD73_9ACTN</name>
<keyword evidence="3" id="KW-1185">Reference proteome</keyword>
<dbReference type="Proteomes" id="UP001058860">
    <property type="component" value="Chromosome"/>
</dbReference>
<dbReference type="EMBL" id="CP088295">
    <property type="protein sequence ID" value="UUY02623.1"/>
    <property type="molecule type" value="Genomic_DNA"/>
</dbReference>
<sequence>MLRIRISIPAACALLIAAVGAAPADAAKDLSRYRTSGAATPAVAAPAATSARLYAGTTSYGLRPLVLEVRGGRVSRMVAQYGGECFSYAHDARGGEIRGATVSRAGRVRATVRTTVTNASSIFTNASSAAVRVDERLTATVGRRFISGSIQATVTFQDGSTCKSRSESFRIEHDSRRVYGGVTSQEYPVVFELEDDGSEVRHMHFGWAAECATGGWTVLSDYLVDFPLSGGAFGDVFTQEYPGQTLTWRYGYDIKGRVSRTGGSGRFQVDVAGVDAAGAVQEGCNTKVVTWSVRT</sequence>
<evidence type="ECO:0000313" key="2">
    <source>
        <dbReference type="EMBL" id="UUY02623.1"/>
    </source>
</evidence>
<feature type="chain" id="PRO_5045346658" evidence="1">
    <location>
        <begin position="22"/>
        <end position="295"/>
    </location>
</feature>